<dbReference type="STRING" id="709032.Sulku_2090"/>
<evidence type="ECO:0000256" key="6">
    <source>
        <dbReference type="ARBA" id="ARBA00023014"/>
    </source>
</evidence>
<dbReference type="Pfam" id="PF04055">
    <property type="entry name" value="Radical_SAM"/>
    <property type="match status" value="1"/>
</dbReference>
<gene>
    <name evidence="8" type="ordered locus">Sulku_2090</name>
</gene>
<comment type="cofactor">
    <cofactor evidence="1">
        <name>[4Fe-4S] cluster</name>
        <dbReference type="ChEBI" id="CHEBI:49883"/>
    </cofactor>
</comment>
<keyword evidence="4" id="KW-0479">Metal-binding</keyword>
<evidence type="ECO:0000256" key="4">
    <source>
        <dbReference type="ARBA" id="ARBA00022723"/>
    </source>
</evidence>
<dbReference type="SFLD" id="SFLDG01083">
    <property type="entry name" value="Uncharacterised_Radical_SAM_Su"/>
    <property type="match status" value="1"/>
</dbReference>
<dbReference type="SUPFAM" id="SSF102114">
    <property type="entry name" value="Radical SAM enzymes"/>
    <property type="match status" value="1"/>
</dbReference>
<dbReference type="SFLD" id="SFLDS00029">
    <property type="entry name" value="Radical_SAM"/>
    <property type="match status" value="1"/>
</dbReference>
<evidence type="ECO:0000256" key="2">
    <source>
        <dbReference type="ARBA" id="ARBA00022485"/>
    </source>
</evidence>
<dbReference type="InterPro" id="IPR007197">
    <property type="entry name" value="rSAM"/>
</dbReference>
<evidence type="ECO:0000313" key="9">
    <source>
        <dbReference type="Proteomes" id="UP000008721"/>
    </source>
</evidence>
<sequence>MSTIFGPVHSRRFGVSLGVDLSSSGKQCNFDCLYCELAPMPAMANQHTVTPVETVISDLKDALSKHTAIDVITITANGEPTMYPYLGELIGQIDAIKGSIQTLILSNSACLGNEKVFNTLLKLDQVKLSLDAATPAVFKKIDRPAEGIEIASIIENISRFSHLYKGKLFIEILFVKGLNDALSELEALNTALLGIRCERIDIGTIDRPPAYPVQGMNFEELYALSRRFDPSLPIHIVSRTHLSATQSTYSDDEILTTLNKRPLTMEDIDALFDEESKERFKKMLSQGKIGQIERSNILFFIPVENINRKRSK</sequence>
<evidence type="ECO:0000256" key="3">
    <source>
        <dbReference type="ARBA" id="ARBA00022691"/>
    </source>
</evidence>
<dbReference type="InterPro" id="IPR058240">
    <property type="entry name" value="rSAM_sf"/>
</dbReference>
<dbReference type="GO" id="GO:0046872">
    <property type="term" value="F:metal ion binding"/>
    <property type="evidence" value="ECO:0007669"/>
    <property type="project" value="UniProtKB-KW"/>
</dbReference>
<dbReference type="GO" id="GO:0051539">
    <property type="term" value="F:4 iron, 4 sulfur cluster binding"/>
    <property type="evidence" value="ECO:0007669"/>
    <property type="project" value="UniProtKB-KW"/>
</dbReference>
<dbReference type="CDD" id="cd01335">
    <property type="entry name" value="Radical_SAM"/>
    <property type="match status" value="1"/>
</dbReference>
<dbReference type="InterPro" id="IPR040084">
    <property type="entry name" value="GTPase_Obg"/>
</dbReference>
<organism evidence="8 9">
    <name type="scientific">Sulfuricurvum kujiense (strain ATCC BAA-921 / DSM 16994 / JCM 11577 / YK-1)</name>
    <dbReference type="NCBI Taxonomy" id="709032"/>
    <lineage>
        <taxon>Bacteria</taxon>
        <taxon>Pseudomonadati</taxon>
        <taxon>Campylobacterota</taxon>
        <taxon>Epsilonproteobacteria</taxon>
        <taxon>Campylobacterales</taxon>
        <taxon>Sulfurimonadaceae</taxon>
        <taxon>Sulfuricurvum</taxon>
    </lineage>
</organism>
<dbReference type="PANTHER" id="PTHR43787:SF11">
    <property type="entry name" value="UPF0026 PROTEIN SLR1464"/>
    <property type="match status" value="1"/>
</dbReference>
<feature type="domain" description="Radical SAM core" evidence="7">
    <location>
        <begin position="25"/>
        <end position="181"/>
    </location>
</feature>
<dbReference type="eggNOG" id="COG0731">
    <property type="taxonomic scope" value="Bacteria"/>
</dbReference>
<keyword evidence="3" id="KW-0949">S-adenosyl-L-methionine</keyword>
<reference evidence="8 9" key="1">
    <citation type="journal article" date="2012" name="Stand. Genomic Sci.">
        <title>Complete genome sequence of the sulfur compounds oxidizing chemolithoautotroph Sulfuricurvum kujiense type strain (YK-1(T)).</title>
        <authorList>
            <person name="Han C."/>
            <person name="Kotsyurbenko O."/>
            <person name="Chertkov O."/>
            <person name="Held B."/>
            <person name="Lapidus A."/>
            <person name="Nolan M."/>
            <person name="Lucas S."/>
            <person name="Hammon N."/>
            <person name="Deshpande S."/>
            <person name="Cheng J.F."/>
            <person name="Tapia R."/>
            <person name="Goodwin L.A."/>
            <person name="Pitluck S."/>
            <person name="Liolios K."/>
            <person name="Pagani I."/>
            <person name="Ivanova N."/>
            <person name="Mavromatis K."/>
            <person name="Mikhailova N."/>
            <person name="Pati A."/>
            <person name="Chen A."/>
            <person name="Palaniappan K."/>
            <person name="Land M."/>
            <person name="Hauser L."/>
            <person name="Chang Y.J."/>
            <person name="Jeffries C.D."/>
            <person name="Brambilla E.M."/>
            <person name="Rohde M."/>
            <person name="Spring S."/>
            <person name="Sikorski J."/>
            <person name="Goker M."/>
            <person name="Woyke T."/>
            <person name="Bristow J."/>
            <person name="Eisen J.A."/>
            <person name="Markowitz V."/>
            <person name="Hugenholtz P."/>
            <person name="Kyrpides N.C."/>
            <person name="Klenk H.P."/>
            <person name="Detter J.C."/>
        </authorList>
    </citation>
    <scope>NUCLEOTIDE SEQUENCE [LARGE SCALE GENOMIC DNA]</scope>
    <source>
        <strain evidence="9">ATCC BAA-921 / DSM 16994 / JCM 11577 / YK-1</strain>
    </source>
</reference>
<evidence type="ECO:0000313" key="8">
    <source>
        <dbReference type="EMBL" id="ADR34750.1"/>
    </source>
</evidence>
<dbReference type="AlphaFoldDB" id="E4U2Y6"/>
<dbReference type="KEGG" id="sku:Sulku_2090"/>
<name>E4U2Y6_SULKY</name>
<dbReference type="GO" id="GO:0003824">
    <property type="term" value="F:catalytic activity"/>
    <property type="evidence" value="ECO:0007669"/>
    <property type="project" value="InterPro"/>
</dbReference>
<dbReference type="EMBL" id="CP002355">
    <property type="protein sequence ID" value="ADR34750.1"/>
    <property type="molecule type" value="Genomic_DNA"/>
</dbReference>
<accession>E4U2Y6</accession>
<dbReference type="Gene3D" id="3.20.20.70">
    <property type="entry name" value="Aldolase class I"/>
    <property type="match status" value="1"/>
</dbReference>
<dbReference type="InterPro" id="IPR013785">
    <property type="entry name" value="Aldolase_TIM"/>
</dbReference>
<dbReference type="OrthoDB" id="9800840at2"/>
<evidence type="ECO:0000256" key="5">
    <source>
        <dbReference type="ARBA" id="ARBA00023004"/>
    </source>
</evidence>
<keyword evidence="5" id="KW-0408">Iron</keyword>
<keyword evidence="2" id="KW-0004">4Fe-4S</keyword>
<keyword evidence="6" id="KW-0411">Iron-sulfur</keyword>
<keyword evidence="9" id="KW-1185">Reference proteome</keyword>
<dbReference type="PANTHER" id="PTHR43787">
    <property type="entry name" value="FEMO COFACTOR BIOSYNTHESIS PROTEIN NIFB-RELATED"/>
    <property type="match status" value="1"/>
</dbReference>
<protein>
    <submittedName>
        <fullName evidence="8">Radical SAM domain protein</fullName>
    </submittedName>
</protein>
<evidence type="ECO:0000256" key="1">
    <source>
        <dbReference type="ARBA" id="ARBA00001966"/>
    </source>
</evidence>
<proteinExistence type="predicted"/>
<dbReference type="RefSeq" id="WP_013460947.1">
    <property type="nucleotide sequence ID" value="NC_014762.1"/>
</dbReference>
<dbReference type="Proteomes" id="UP000008721">
    <property type="component" value="Chromosome"/>
</dbReference>
<dbReference type="HOGENOM" id="CLU_058377_0_1_7"/>
<evidence type="ECO:0000259" key="7">
    <source>
        <dbReference type="Pfam" id="PF04055"/>
    </source>
</evidence>